<dbReference type="PANTHER" id="PTHR42755:SF1">
    <property type="entry name" value="3-DEOXY-D-MANNO-OCTULOSONIC ACID TRANSFERASE, MITOCHONDRIAL-RELATED"/>
    <property type="match status" value="1"/>
</dbReference>
<organism evidence="2 3">
    <name type="scientific">Loktanella gaetbuli</name>
    <dbReference type="NCBI Taxonomy" id="2881335"/>
    <lineage>
        <taxon>Bacteria</taxon>
        <taxon>Pseudomonadati</taxon>
        <taxon>Pseudomonadota</taxon>
        <taxon>Alphaproteobacteria</taxon>
        <taxon>Rhodobacterales</taxon>
        <taxon>Roseobacteraceae</taxon>
        <taxon>Loktanella</taxon>
    </lineage>
</organism>
<comment type="pathway">
    <text evidence="1">Bacterial outer membrane biogenesis; LPS core biosynthesis.</text>
</comment>
<dbReference type="Proteomes" id="UP001138961">
    <property type="component" value="Unassembled WGS sequence"/>
</dbReference>
<dbReference type="Gene3D" id="3.40.50.2000">
    <property type="entry name" value="Glycogen Phosphorylase B"/>
    <property type="match status" value="1"/>
</dbReference>
<comment type="subcellular location">
    <subcellularLocation>
        <location evidence="1">Cell membrane</location>
    </subcellularLocation>
</comment>
<dbReference type="EC" id="2.4.99.12" evidence="1"/>
<reference evidence="2" key="1">
    <citation type="submission" date="2021-10" db="EMBL/GenBank/DDBJ databases">
        <title>Loktanella gaetbuli sp. nov., isolated from a tidal flat.</title>
        <authorList>
            <person name="Park S."/>
            <person name="Yoon J.-H."/>
        </authorList>
    </citation>
    <scope>NUCLEOTIDE SEQUENCE</scope>
    <source>
        <strain evidence="2">TSTF-M6</strain>
    </source>
</reference>
<dbReference type="RefSeq" id="WP_226747904.1">
    <property type="nucleotide sequence ID" value="NZ_JAJATZ010000003.1"/>
</dbReference>
<dbReference type="PANTHER" id="PTHR42755">
    <property type="entry name" value="3-DEOXY-MANNO-OCTULOSONATE CYTIDYLYLTRANSFERASE"/>
    <property type="match status" value="1"/>
</dbReference>
<accession>A0ABS8BTL8</accession>
<comment type="function">
    <text evidence="1">Involved in lipopolysaccharide (LPS) biosynthesis. Catalyzes the transfer of 3-deoxy-D-manno-octulosonate (Kdo) residue(s) from CMP-Kdo to lipid IV(A), the tetraacyldisaccharide-1,4'-bisphosphate precursor of lipid A.</text>
</comment>
<dbReference type="EMBL" id="JAJATZ010000003">
    <property type="protein sequence ID" value="MCB5199078.1"/>
    <property type="molecule type" value="Genomic_DNA"/>
</dbReference>
<dbReference type="InterPro" id="IPR039901">
    <property type="entry name" value="Kdotransferase"/>
</dbReference>
<keyword evidence="1" id="KW-0472">Membrane</keyword>
<evidence type="ECO:0000313" key="3">
    <source>
        <dbReference type="Proteomes" id="UP001138961"/>
    </source>
</evidence>
<sequence>MTPCVWCRCGSPAIATMADTLRSRLADDGDTVRFVLTGDGSIPHPQGKREARAHIDRTRPVALIWMGGTVDLGTLQAAADAQLPVIMVNMNGASIAPLTGFWTRGRTRAVLGRTQLVLAVDKAAERAFVAAGVDRKKVKTDIRLEEPVSVLPYTETDRRSIADALNNRPVWCATRVTMNMVAGLIAAHRHATRRSHRLLLVAEAADPGAGAALARAFGDQRLLTEQSSVAQIPQEAAQVHIADSDGDLGLWLRLASVTFAGGTFDRSDAQDPFAIATLGSGLIHGPMTEPFAARYARLDAAQATRKIDQWTELGPAVEDLLAADRVARLVAAGWDVTSQGAEAADLIVGLIRDAVDGVAA</sequence>
<keyword evidence="3" id="KW-1185">Reference proteome</keyword>
<evidence type="ECO:0000313" key="2">
    <source>
        <dbReference type="EMBL" id="MCB5199078.1"/>
    </source>
</evidence>
<evidence type="ECO:0000256" key="1">
    <source>
        <dbReference type="RuleBase" id="RU365103"/>
    </source>
</evidence>
<keyword evidence="1" id="KW-0448">Lipopolysaccharide biosynthesis</keyword>
<name>A0ABS8BTL8_9RHOB</name>
<keyword evidence="1" id="KW-1003">Cell membrane</keyword>
<gene>
    <name evidence="2" type="ORF">LGQ03_07480</name>
</gene>
<comment type="caution">
    <text evidence="2">The sequence shown here is derived from an EMBL/GenBank/DDBJ whole genome shotgun (WGS) entry which is preliminary data.</text>
</comment>
<proteinExistence type="inferred from homology"/>
<comment type="catalytic activity">
    <reaction evidence="1">
        <text>lipid IVA (E. coli) + CMP-3-deoxy-beta-D-manno-octulosonate = alpha-Kdo-(2-&gt;6)-lipid IVA (E. coli) + CMP + H(+)</text>
        <dbReference type="Rhea" id="RHEA:28066"/>
        <dbReference type="ChEBI" id="CHEBI:15378"/>
        <dbReference type="ChEBI" id="CHEBI:58603"/>
        <dbReference type="ChEBI" id="CHEBI:60364"/>
        <dbReference type="ChEBI" id="CHEBI:60377"/>
        <dbReference type="ChEBI" id="CHEBI:85987"/>
        <dbReference type="EC" id="2.4.99.12"/>
    </reaction>
</comment>
<protein>
    <recommendedName>
        <fullName evidence="1">3-deoxy-D-manno-octulosonic acid transferase</fullName>
        <shortName evidence="1">Kdo transferase</shortName>
        <ecNumber evidence="1">2.4.99.12</ecNumber>
    </recommendedName>
    <alternativeName>
        <fullName evidence="1">Lipid IV(A) 3-deoxy-D-manno-octulosonic acid transferase</fullName>
    </alternativeName>
</protein>
<comment type="similarity">
    <text evidence="1">Belongs to the glycosyltransferase group 1 family.</text>
</comment>
<keyword evidence="1" id="KW-0808">Transferase</keyword>